<evidence type="ECO:0000256" key="3">
    <source>
        <dbReference type="SAM" id="Phobius"/>
    </source>
</evidence>
<evidence type="ECO:0000256" key="2">
    <source>
        <dbReference type="SAM" id="MobiDB-lite"/>
    </source>
</evidence>
<keyword evidence="3" id="KW-0472">Membrane</keyword>
<dbReference type="Proteomes" id="UP000029108">
    <property type="component" value="Unassembled WGS sequence"/>
</dbReference>
<evidence type="ECO:0000313" key="4">
    <source>
        <dbReference type="EMBL" id="KFI53906.1"/>
    </source>
</evidence>
<dbReference type="AlphaFoldDB" id="A0A087A556"/>
<comment type="caution">
    <text evidence="4">The sequence shown here is derived from an EMBL/GenBank/DDBJ whole genome shotgun (WGS) entry which is preliminary data.</text>
</comment>
<evidence type="ECO:0000256" key="1">
    <source>
        <dbReference type="SAM" id="Coils"/>
    </source>
</evidence>
<organism evidence="4 5">
    <name type="scientific">Bifidobacterium biavatii DSM 23969</name>
    <dbReference type="NCBI Taxonomy" id="1437608"/>
    <lineage>
        <taxon>Bacteria</taxon>
        <taxon>Bacillati</taxon>
        <taxon>Actinomycetota</taxon>
        <taxon>Actinomycetes</taxon>
        <taxon>Bifidobacteriales</taxon>
        <taxon>Bifidobacteriaceae</taxon>
        <taxon>Bifidobacterium</taxon>
    </lineage>
</organism>
<reference evidence="4 5" key="1">
    <citation type="submission" date="2014-03" db="EMBL/GenBank/DDBJ databases">
        <title>Genomics of Bifidobacteria.</title>
        <authorList>
            <person name="Ventura M."/>
            <person name="Milani C."/>
            <person name="Lugli G.A."/>
        </authorList>
    </citation>
    <scope>NUCLEOTIDE SEQUENCE [LARGE SCALE GENOMIC DNA]</scope>
    <source>
        <strain evidence="4 5">DSM 23969</strain>
    </source>
</reference>
<accession>A0A087A556</accession>
<keyword evidence="3" id="KW-0812">Transmembrane</keyword>
<proteinExistence type="predicted"/>
<dbReference type="RefSeq" id="WP_033495099.1">
    <property type="nucleotide sequence ID" value="NZ_JDUU01000023.1"/>
</dbReference>
<feature type="region of interest" description="Disordered" evidence="2">
    <location>
        <begin position="1"/>
        <end position="42"/>
    </location>
</feature>
<sequence>MPSRGRTVRSNAVPESRRPEPAAAPTRPSLHVVEGGAKPAGQSGGLARLIVWTRSRSTSLFHIAASAVFLAATLIGALLLRTQMVENSFEAAEVQANITILTQDVEEDQAKLDELQTSLPEKAEKMGMTLQKGSLTIDLSGYKGDGKTAANGKGGTQ</sequence>
<keyword evidence="3" id="KW-1133">Transmembrane helix</keyword>
<dbReference type="eggNOG" id="COG2919">
    <property type="taxonomic scope" value="Bacteria"/>
</dbReference>
<keyword evidence="1" id="KW-0175">Coiled coil</keyword>
<dbReference type="EMBL" id="JGYN01000001">
    <property type="protein sequence ID" value="KFI53906.1"/>
    <property type="molecule type" value="Genomic_DNA"/>
</dbReference>
<keyword evidence="5" id="KW-1185">Reference proteome</keyword>
<dbReference type="OrthoDB" id="3240362at2"/>
<gene>
    <name evidence="4" type="ORF">BBIA_1254</name>
</gene>
<name>A0A087A556_9BIFI</name>
<evidence type="ECO:0000313" key="5">
    <source>
        <dbReference type="Proteomes" id="UP000029108"/>
    </source>
</evidence>
<feature type="coiled-coil region" evidence="1">
    <location>
        <begin position="91"/>
        <end position="118"/>
    </location>
</feature>
<protein>
    <submittedName>
        <fullName evidence="4">Uncharacterized protein</fullName>
    </submittedName>
</protein>
<dbReference type="STRING" id="1437608.GCA_000771645_01162"/>
<feature type="transmembrane region" description="Helical" evidence="3">
    <location>
        <begin position="60"/>
        <end position="80"/>
    </location>
</feature>